<sequence>MAYDKDVLQINQLFNERVDKRVYEKVCEVIEKISKIHSIPLKLLRRDALGENDHCMGLKRDHTLCTKKSANGANFCNFHINDKKLCEPIQRSSSILRHNHPWPGPRVEGCPKCEEDKNKKHTKELRELVSII</sequence>
<protein>
    <submittedName>
        <fullName evidence="1">Uncharacterized protein</fullName>
    </submittedName>
</protein>
<accession>A0A6C0CPP3</accession>
<name>A0A6C0CPP3_9ZZZZ</name>
<proteinExistence type="predicted"/>
<dbReference type="EMBL" id="MN739457">
    <property type="protein sequence ID" value="QHT05654.1"/>
    <property type="molecule type" value="Genomic_DNA"/>
</dbReference>
<dbReference type="AlphaFoldDB" id="A0A6C0CPP3"/>
<organism evidence="1">
    <name type="scientific">viral metagenome</name>
    <dbReference type="NCBI Taxonomy" id="1070528"/>
    <lineage>
        <taxon>unclassified sequences</taxon>
        <taxon>metagenomes</taxon>
        <taxon>organismal metagenomes</taxon>
    </lineage>
</organism>
<reference evidence="1" key="1">
    <citation type="journal article" date="2020" name="Nature">
        <title>Giant virus diversity and host interactions through global metagenomics.</title>
        <authorList>
            <person name="Schulz F."/>
            <person name="Roux S."/>
            <person name="Paez-Espino D."/>
            <person name="Jungbluth S."/>
            <person name="Walsh D.A."/>
            <person name="Denef V.J."/>
            <person name="McMahon K.D."/>
            <person name="Konstantinidis K.T."/>
            <person name="Eloe-Fadrosh E.A."/>
            <person name="Kyrpides N.C."/>
            <person name="Woyke T."/>
        </authorList>
    </citation>
    <scope>NUCLEOTIDE SEQUENCE</scope>
    <source>
        <strain evidence="1">GVMAG-M-3300021389-45</strain>
    </source>
</reference>
<evidence type="ECO:0000313" key="1">
    <source>
        <dbReference type="EMBL" id="QHT05654.1"/>
    </source>
</evidence>